<keyword evidence="1" id="KW-0812">Transmembrane</keyword>
<name>A0ABQ0Z5W3_9HYPH</name>
<keyword evidence="3" id="KW-1185">Reference proteome</keyword>
<proteinExistence type="predicted"/>
<reference evidence="2 3" key="1">
    <citation type="journal article" date="2020" name="Genome Biol. Evol.">
        <title>Rhizobium dioscoreae sp. nov., a plant growth-promoting bacterium isolated from yam (Dioscorea species).</title>
        <authorList>
            <person name="Ouyabe M."/>
            <person name="Tanaka N."/>
            <person name="Shiwa Y."/>
            <person name="Fujita N."/>
            <person name="Kikuno H."/>
            <person name="Babil P."/>
            <person name="Shiwachi H."/>
        </authorList>
    </citation>
    <scope>NUCLEOTIDE SEQUENCE [LARGE SCALE GENOMIC DNA]</scope>
    <source>
        <strain evidence="2 3">S-93</strain>
    </source>
</reference>
<keyword evidence="1" id="KW-0472">Membrane</keyword>
<dbReference type="EMBL" id="BLAJ01000003">
    <property type="protein sequence ID" value="GES50783.1"/>
    <property type="molecule type" value="Genomic_DNA"/>
</dbReference>
<organism evidence="2 3">
    <name type="scientific">Rhizobium dioscoreae</name>
    <dbReference type="NCBI Taxonomy" id="2653122"/>
    <lineage>
        <taxon>Bacteria</taxon>
        <taxon>Pseudomonadati</taxon>
        <taxon>Pseudomonadota</taxon>
        <taxon>Alphaproteobacteria</taxon>
        <taxon>Hyphomicrobiales</taxon>
        <taxon>Rhizobiaceae</taxon>
        <taxon>Rhizobium/Agrobacterium group</taxon>
        <taxon>Rhizobium</taxon>
    </lineage>
</organism>
<evidence type="ECO:0000313" key="3">
    <source>
        <dbReference type="Proteomes" id="UP000390335"/>
    </source>
</evidence>
<gene>
    <name evidence="2" type="ORF">RsS93_33970</name>
</gene>
<evidence type="ECO:0000313" key="2">
    <source>
        <dbReference type="EMBL" id="GES50783.1"/>
    </source>
</evidence>
<accession>A0ABQ0Z5W3</accession>
<feature type="transmembrane region" description="Helical" evidence="1">
    <location>
        <begin position="41"/>
        <end position="59"/>
    </location>
</feature>
<protein>
    <submittedName>
        <fullName evidence="2">Uncharacterized protein</fullName>
    </submittedName>
</protein>
<evidence type="ECO:0000256" key="1">
    <source>
        <dbReference type="SAM" id="Phobius"/>
    </source>
</evidence>
<sequence length="82" mass="8403">MRAFNGADLTAPDAGAALLAATPRAEMREAAAPAITAVEKLRLVNIMIVILMVGGLIGARKPSAPNVGAAKLLKFCMSRSGI</sequence>
<keyword evidence="1" id="KW-1133">Transmembrane helix</keyword>
<dbReference type="Proteomes" id="UP000390335">
    <property type="component" value="Unassembled WGS sequence"/>
</dbReference>
<comment type="caution">
    <text evidence="2">The sequence shown here is derived from an EMBL/GenBank/DDBJ whole genome shotgun (WGS) entry which is preliminary data.</text>
</comment>